<dbReference type="CDD" id="cd20736">
    <property type="entry name" value="PoNe_Nuclease"/>
    <property type="match status" value="1"/>
</dbReference>
<dbReference type="EMBL" id="UGNW01000001">
    <property type="protein sequence ID" value="STX33281.1"/>
    <property type="molecule type" value="Genomic_DNA"/>
</dbReference>
<dbReference type="InterPro" id="IPR011856">
    <property type="entry name" value="tRNA_endonuc-like_dom_sf"/>
</dbReference>
<evidence type="ECO:0000256" key="2">
    <source>
        <dbReference type="HAMAP-Rule" id="MF_00048"/>
    </source>
</evidence>
<gene>
    <name evidence="3" type="ORF">Lbir_2311</name>
    <name evidence="4" type="ORF">NCTC12437_03103</name>
</gene>
<dbReference type="Proteomes" id="UP000255066">
    <property type="component" value="Unassembled WGS sequence"/>
</dbReference>
<comment type="similarity">
    <text evidence="1 2">Belongs to the UPF0102 family.</text>
</comment>
<dbReference type="HAMAP" id="MF_00048">
    <property type="entry name" value="UPF0102"/>
    <property type="match status" value="1"/>
</dbReference>
<reference evidence="4 6" key="2">
    <citation type="submission" date="2018-06" db="EMBL/GenBank/DDBJ databases">
        <authorList>
            <consortium name="Pathogen Informatics"/>
            <person name="Doyle S."/>
        </authorList>
    </citation>
    <scope>NUCLEOTIDE SEQUENCE [LARGE SCALE GENOMIC DNA]</scope>
    <source>
        <strain evidence="4 6">NCTC12437</strain>
    </source>
</reference>
<dbReference type="PANTHER" id="PTHR34039">
    <property type="entry name" value="UPF0102 PROTEIN YRAN"/>
    <property type="match status" value="1"/>
</dbReference>
<dbReference type="EMBL" id="LNXT01000044">
    <property type="protein sequence ID" value="KTC68778.1"/>
    <property type="molecule type" value="Genomic_DNA"/>
</dbReference>
<dbReference type="InterPro" id="IPR011335">
    <property type="entry name" value="Restrct_endonuc-II-like"/>
</dbReference>
<proteinExistence type="inferred from homology"/>
<dbReference type="STRING" id="28083.Lbir_2311"/>
<keyword evidence="4" id="KW-0540">Nuclease</keyword>
<reference evidence="3 5" key="1">
    <citation type="submission" date="2015-11" db="EMBL/GenBank/DDBJ databases">
        <title>Genomic analysis of 38 Legionella species identifies large and diverse effector repertoires.</title>
        <authorList>
            <person name="Burstein D."/>
            <person name="Amaro F."/>
            <person name="Zusman T."/>
            <person name="Lifshitz Z."/>
            <person name="Cohen O."/>
            <person name="Gilbert J.A."/>
            <person name="Pupko T."/>
            <person name="Shuman H.A."/>
            <person name="Segal G."/>
        </authorList>
    </citation>
    <scope>NUCLEOTIDE SEQUENCE [LARGE SCALE GENOMIC DNA]</scope>
    <source>
        <strain evidence="3 5">CDC#1407-AL-14</strain>
    </source>
</reference>
<dbReference type="Pfam" id="PF02021">
    <property type="entry name" value="UPF0102"/>
    <property type="match status" value="1"/>
</dbReference>
<dbReference type="GO" id="GO:0003676">
    <property type="term" value="F:nucleic acid binding"/>
    <property type="evidence" value="ECO:0007669"/>
    <property type="project" value="InterPro"/>
</dbReference>
<dbReference type="NCBIfam" id="NF009150">
    <property type="entry name" value="PRK12497.1-3"/>
    <property type="match status" value="1"/>
</dbReference>
<evidence type="ECO:0000313" key="6">
    <source>
        <dbReference type="Proteomes" id="UP000255066"/>
    </source>
</evidence>
<dbReference type="PANTHER" id="PTHR34039:SF1">
    <property type="entry name" value="UPF0102 PROTEIN YRAN"/>
    <property type="match status" value="1"/>
</dbReference>
<dbReference type="AlphaFoldDB" id="A0A378IFJ9"/>
<dbReference type="SUPFAM" id="SSF52980">
    <property type="entry name" value="Restriction endonuclease-like"/>
    <property type="match status" value="1"/>
</dbReference>
<keyword evidence="4" id="KW-0255">Endonuclease</keyword>
<evidence type="ECO:0000313" key="4">
    <source>
        <dbReference type="EMBL" id="STX33281.1"/>
    </source>
</evidence>
<dbReference type="RefSeq" id="WP_058524322.1">
    <property type="nucleotide sequence ID" value="NZ_CAAAHV010000020.1"/>
</dbReference>
<keyword evidence="4" id="KW-0378">Hydrolase</keyword>
<keyword evidence="5" id="KW-1185">Reference proteome</keyword>
<dbReference type="NCBIfam" id="TIGR00252">
    <property type="entry name" value="YraN family protein"/>
    <property type="match status" value="1"/>
</dbReference>
<dbReference type="OrthoDB" id="9794876at2"/>
<evidence type="ECO:0000313" key="5">
    <source>
        <dbReference type="Proteomes" id="UP000054735"/>
    </source>
</evidence>
<protein>
    <recommendedName>
        <fullName evidence="2">UPF0102 protein Lbir_2311</fullName>
    </recommendedName>
</protein>
<dbReference type="Proteomes" id="UP000054735">
    <property type="component" value="Unassembled WGS sequence"/>
</dbReference>
<name>A0A378IFJ9_9GAMM</name>
<dbReference type="Gene3D" id="3.40.1350.10">
    <property type="match status" value="1"/>
</dbReference>
<evidence type="ECO:0000256" key="1">
    <source>
        <dbReference type="ARBA" id="ARBA00006738"/>
    </source>
</evidence>
<dbReference type="GO" id="GO:0004519">
    <property type="term" value="F:endonuclease activity"/>
    <property type="evidence" value="ECO:0007669"/>
    <property type="project" value="UniProtKB-KW"/>
</dbReference>
<accession>A0A378IFJ9</accession>
<organism evidence="4 6">
    <name type="scientific">Legionella birminghamensis</name>
    <dbReference type="NCBI Taxonomy" id="28083"/>
    <lineage>
        <taxon>Bacteria</taxon>
        <taxon>Pseudomonadati</taxon>
        <taxon>Pseudomonadota</taxon>
        <taxon>Gammaproteobacteria</taxon>
        <taxon>Legionellales</taxon>
        <taxon>Legionellaceae</taxon>
        <taxon>Legionella</taxon>
    </lineage>
</organism>
<dbReference type="InterPro" id="IPR003509">
    <property type="entry name" value="UPF0102_YraN-like"/>
</dbReference>
<sequence length="118" mass="13538">MSVAFGKQLEQRAVTFLSRQGLQLLESNFQCRWGEIDLIMREGLTLVFVEVRARSSSEYGGAIASITAAKRRKLTKTANYYLLAKKLQDKCAARFDVVLFEGKQLEIEWIKNAFDSYY</sequence>
<evidence type="ECO:0000313" key="3">
    <source>
        <dbReference type="EMBL" id="KTC68778.1"/>
    </source>
</evidence>